<feature type="compositionally biased region" description="Low complexity" evidence="3">
    <location>
        <begin position="318"/>
        <end position="333"/>
    </location>
</feature>
<dbReference type="AlphaFoldDB" id="A0A0X3P4F6"/>
<dbReference type="InterPro" id="IPR001452">
    <property type="entry name" value="SH3_domain"/>
</dbReference>
<dbReference type="PANTHER" id="PTHR14167:SF48">
    <property type="entry name" value="SH3 DOMAIN-CONTAINING PROTEIN 19"/>
    <property type="match status" value="1"/>
</dbReference>
<dbReference type="PROSITE" id="PS50002">
    <property type="entry name" value="SH3"/>
    <property type="match status" value="1"/>
</dbReference>
<dbReference type="Pfam" id="PF00018">
    <property type="entry name" value="SH3_1"/>
    <property type="match status" value="1"/>
</dbReference>
<evidence type="ECO:0000313" key="5">
    <source>
        <dbReference type="EMBL" id="JAP46779.1"/>
    </source>
</evidence>
<keyword evidence="1 2" id="KW-0728">SH3 domain</keyword>
<evidence type="ECO:0000256" key="3">
    <source>
        <dbReference type="SAM" id="MobiDB-lite"/>
    </source>
</evidence>
<organism evidence="5">
    <name type="scientific">Schistocephalus solidus</name>
    <name type="common">Tapeworm</name>
    <dbReference type="NCBI Taxonomy" id="70667"/>
    <lineage>
        <taxon>Eukaryota</taxon>
        <taxon>Metazoa</taxon>
        <taxon>Spiralia</taxon>
        <taxon>Lophotrochozoa</taxon>
        <taxon>Platyhelminthes</taxon>
        <taxon>Cestoda</taxon>
        <taxon>Eucestoda</taxon>
        <taxon>Diphyllobothriidea</taxon>
        <taxon>Diphyllobothriidae</taxon>
        <taxon>Schistocephalus</taxon>
    </lineage>
</organism>
<evidence type="ECO:0000313" key="6">
    <source>
        <dbReference type="EMBL" id="JAP55301.1"/>
    </source>
</evidence>
<accession>A0A0X3P4F6</accession>
<protein>
    <submittedName>
        <fullName evidence="6">Ubiquitin-associated and SH3 domain-containing protein B</fullName>
    </submittedName>
</protein>
<feature type="domain" description="SH3" evidence="4">
    <location>
        <begin position="359"/>
        <end position="423"/>
    </location>
</feature>
<evidence type="ECO:0000256" key="1">
    <source>
        <dbReference type="ARBA" id="ARBA00022443"/>
    </source>
</evidence>
<feature type="compositionally biased region" description="Basic and acidic residues" evidence="3">
    <location>
        <begin position="335"/>
        <end position="353"/>
    </location>
</feature>
<dbReference type="CDD" id="cd00174">
    <property type="entry name" value="SH3"/>
    <property type="match status" value="1"/>
</dbReference>
<dbReference type="InterPro" id="IPR050384">
    <property type="entry name" value="Endophilin_SH3RF"/>
</dbReference>
<proteinExistence type="predicted"/>
<dbReference type="SUPFAM" id="SSF103657">
    <property type="entry name" value="BAR/IMD domain-like"/>
    <property type="match status" value="1"/>
</dbReference>
<dbReference type="SMART" id="SM00326">
    <property type="entry name" value="SH3"/>
    <property type="match status" value="1"/>
</dbReference>
<name>A0A0X3P4F6_SCHSO</name>
<dbReference type="InterPro" id="IPR027267">
    <property type="entry name" value="AH/BAR_dom_sf"/>
</dbReference>
<dbReference type="EMBL" id="GEEE01007924">
    <property type="protein sequence ID" value="JAP55301.1"/>
    <property type="molecule type" value="Transcribed_RNA"/>
</dbReference>
<evidence type="ECO:0000259" key="4">
    <source>
        <dbReference type="PROSITE" id="PS50002"/>
    </source>
</evidence>
<dbReference type="PRINTS" id="PR00452">
    <property type="entry name" value="SH3DOMAIN"/>
</dbReference>
<evidence type="ECO:0000256" key="2">
    <source>
        <dbReference type="PROSITE-ProRule" id="PRU00192"/>
    </source>
</evidence>
<sequence>MASTSSPTITADDSQYKSKAHISKKLRDRLIRVSLKVNSRQRDPAFEYIEKRVNFKEHKKQITKLKSTLEKYWTTLAQLRDLMRSIDETVLAILKPDLDVGELDSIAEQKPDLSRLKEFKKTLLGYSLGQVEDVLKLMQKAEVAQVSETRAGSNIEKAKEAKEEFGRIRKELQTKIPNTEELVQRNITEFASEYLTFVDEDVQVENQYRSTMKNWLSMDALRTTAETKKLTPVVSSEYANSLVKNTVAPAKPSLSSIARSHPPEKCDTPPRHPLNGTANSQEKKQSVEAAAEKPIPPTSSIANLVKDSDSEDEDESKVTSSSSDTSGSQNSESLETSKQDESNEDSEKDHLGDDLSSLPVPFKVVALYPYKAQEEDELDITQGDVIKVMDRDDIEKEPGWLYGKNKRTGKSGMFPTNHVNKAD</sequence>
<dbReference type="SUPFAM" id="SSF50044">
    <property type="entry name" value="SH3-domain"/>
    <property type="match status" value="1"/>
</dbReference>
<feature type="region of interest" description="Disordered" evidence="3">
    <location>
        <begin position="253"/>
        <end position="358"/>
    </location>
</feature>
<feature type="region of interest" description="Disordered" evidence="3">
    <location>
        <begin position="399"/>
        <end position="423"/>
    </location>
</feature>
<gene>
    <name evidence="6" type="primary">UBS3B</name>
    <name evidence="5" type="ORF">TR125041</name>
</gene>
<reference evidence="5" key="1">
    <citation type="submission" date="2016-01" db="EMBL/GenBank/DDBJ databases">
        <title>Reference transcriptome for the parasite Schistocephalus solidus: insights into the molecular evolution of parasitism.</title>
        <authorList>
            <person name="Hebert F.O."/>
            <person name="Grambauer S."/>
            <person name="Barber I."/>
            <person name="Landry C.R."/>
            <person name="Aubin-Horth N."/>
        </authorList>
    </citation>
    <scope>NUCLEOTIDE SEQUENCE</scope>
</reference>
<dbReference type="PANTHER" id="PTHR14167">
    <property type="entry name" value="SH3 DOMAIN-CONTAINING"/>
    <property type="match status" value="1"/>
</dbReference>
<dbReference type="EMBL" id="GEEE01016446">
    <property type="protein sequence ID" value="JAP46779.1"/>
    <property type="molecule type" value="Transcribed_RNA"/>
</dbReference>
<dbReference type="InterPro" id="IPR036028">
    <property type="entry name" value="SH3-like_dom_sf"/>
</dbReference>
<feature type="compositionally biased region" description="Basic and acidic residues" evidence="3">
    <location>
        <begin position="261"/>
        <end position="270"/>
    </location>
</feature>
<dbReference type="Gene3D" id="2.30.30.40">
    <property type="entry name" value="SH3 Domains"/>
    <property type="match status" value="1"/>
</dbReference>